<dbReference type="Proteomes" id="UP000001068">
    <property type="component" value="Chromosome"/>
</dbReference>
<name>E8R9A0_DESM0</name>
<dbReference type="HOGENOM" id="CLU_1665416_0_0_2"/>
<accession>E8R9A0</accession>
<organism evidence="1 2">
    <name type="scientific">Desulfurococcus mucosus (strain ATCC 35584 / DSM 2162 / JCM 9187 / O7/1)</name>
    <dbReference type="NCBI Taxonomy" id="765177"/>
    <lineage>
        <taxon>Archaea</taxon>
        <taxon>Thermoproteota</taxon>
        <taxon>Thermoprotei</taxon>
        <taxon>Desulfurococcales</taxon>
        <taxon>Desulfurococcaceae</taxon>
        <taxon>Desulfurococcus</taxon>
    </lineage>
</organism>
<dbReference type="STRING" id="765177.Desmu_0771"/>
<dbReference type="eggNOG" id="arCOG08841">
    <property type="taxonomic scope" value="Archaea"/>
</dbReference>
<proteinExistence type="predicted"/>
<dbReference type="AlphaFoldDB" id="E8R9A0"/>
<keyword evidence="2" id="KW-1185">Reference proteome</keyword>
<dbReference type="OrthoDB" id="379053at2157"/>
<evidence type="ECO:0000313" key="1">
    <source>
        <dbReference type="EMBL" id="ADV65076.1"/>
    </source>
</evidence>
<gene>
    <name evidence="1" type="ordered locus">Desmu_0771</name>
</gene>
<dbReference type="EMBL" id="CP002363">
    <property type="protein sequence ID" value="ADV65076.1"/>
    <property type="molecule type" value="Genomic_DNA"/>
</dbReference>
<evidence type="ECO:0000313" key="2">
    <source>
        <dbReference type="Proteomes" id="UP000001068"/>
    </source>
</evidence>
<reference evidence="2" key="1">
    <citation type="submission" date="2010-11" db="EMBL/GenBank/DDBJ databases">
        <title>The complete genome of Desulfurococcus mucosus DSM 2162.</title>
        <authorList>
            <consortium name="US DOE Joint Genome Institute (JGI-PGF)"/>
            <person name="Lucas S."/>
            <person name="Copeland A."/>
            <person name="Lapidus A."/>
            <person name="Bruce D."/>
            <person name="Goodwin L."/>
            <person name="Pitluck S."/>
            <person name="Kyrpides N."/>
            <person name="Mavromatis K."/>
            <person name="Pagani I."/>
            <person name="Ivanova N."/>
            <person name="Ovchinnikova G."/>
            <person name="Chertkov O."/>
            <person name="Held B."/>
            <person name="Brettin T."/>
            <person name="Detter J.C."/>
            <person name="Tapia R."/>
            <person name="Han C."/>
            <person name="Land M."/>
            <person name="Hauser L."/>
            <person name="Markowitz V."/>
            <person name="Cheng J.-F."/>
            <person name="Hugenholtz P."/>
            <person name="Woyke T."/>
            <person name="Wu D."/>
            <person name="Wirth R."/>
            <person name="Bilek Y."/>
            <person name="Hader T."/>
            <person name="Klenk H.-P."/>
            <person name="Eisen J.A."/>
        </authorList>
    </citation>
    <scope>NUCLEOTIDE SEQUENCE [LARGE SCALE GENOMIC DNA]</scope>
    <source>
        <strain evidence="2">ATCC 35584 / DSM 2162 / JCM 9187 / O7/1</strain>
    </source>
</reference>
<dbReference type="KEGG" id="dmu:Desmu_0771"/>
<reference evidence="1 2" key="2">
    <citation type="journal article" date="2011" name="Stand. Genomic Sci.">
        <title>Complete genome sequence of Desulfurococcus mucosus type strain (O7/1).</title>
        <authorList>
            <person name="Wirth R."/>
            <person name="Chertkov O."/>
            <person name="Held B."/>
            <person name="Lapidus A."/>
            <person name="Nolan M."/>
            <person name="Lucas S."/>
            <person name="Hammon N."/>
            <person name="Deshpande S."/>
            <person name="Cheng J.F."/>
            <person name="Tapia R."/>
            <person name="Han C."/>
            <person name="Goodwin L."/>
            <person name="Pitluck S."/>
            <person name="Liolios K."/>
            <person name="Ioanna P."/>
            <person name="Ivanova N."/>
            <person name="Mavromatis K."/>
            <person name="Mikhailova N."/>
            <person name="Pati A."/>
            <person name="Chen A."/>
            <person name="Palaniappan K."/>
            <person name="Land M."/>
            <person name="Hauser L."/>
            <person name="Chang Y.J."/>
            <person name="Jeffries C.D."/>
            <person name="Bilek Y."/>
            <person name="Hader T."/>
            <person name="Rohde M."/>
            <person name="Spring S."/>
            <person name="Sikorski J."/>
            <person name="Goker M."/>
            <person name="Woyke T."/>
            <person name="Bristow J."/>
            <person name="Eisen J.A."/>
            <person name="Markowitz V."/>
            <person name="Hugenholtz P."/>
            <person name="Kyrpides N.C."/>
            <person name="Klenk H.P."/>
        </authorList>
    </citation>
    <scope>NUCLEOTIDE SEQUENCE [LARGE SCALE GENOMIC DNA]</scope>
    <source>
        <strain evidence="2">ATCC 35584 / DSM 2162 / JCM 9187 / O7/1</strain>
    </source>
</reference>
<sequence length="154" mass="16828">MRSMPEDGGGIHGEKVLVGVVREQVVHAENILVSGWFSVRLATGENLLLHGRGKVWLLAGDTCVVASSGGPIVINNMYCGTAILIGGRHPVIVGYLKARKAYTRRVMVNELRTHEWVSSAMSGVRKVSASHILFMDPHSYMVEVEYLGSVTYGY</sequence>
<protein>
    <submittedName>
        <fullName evidence="1">Uncharacterized protein</fullName>
    </submittedName>
</protein>